<dbReference type="AlphaFoldDB" id="A0AAD6ANU4"/>
<feature type="compositionally biased region" description="Polar residues" evidence="9">
    <location>
        <begin position="302"/>
        <end position="330"/>
    </location>
</feature>
<proteinExistence type="predicted"/>
<feature type="compositionally biased region" description="Polar residues" evidence="9">
    <location>
        <begin position="685"/>
        <end position="698"/>
    </location>
</feature>
<keyword evidence="6" id="KW-0963">Cytoplasm</keyword>
<evidence type="ECO:0000259" key="10">
    <source>
        <dbReference type="PROSITE" id="PS50030"/>
    </source>
</evidence>
<dbReference type="InterPro" id="IPR009060">
    <property type="entry name" value="UBA-like_sf"/>
</dbReference>
<feature type="compositionally biased region" description="Low complexity" evidence="9">
    <location>
        <begin position="438"/>
        <end position="448"/>
    </location>
</feature>
<name>A0AAD6ANU4_9TELE</name>
<feature type="compositionally biased region" description="Polar residues" evidence="9">
    <location>
        <begin position="378"/>
        <end position="397"/>
    </location>
</feature>
<evidence type="ECO:0000313" key="12">
    <source>
        <dbReference type="Proteomes" id="UP001219934"/>
    </source>
</evidence>
<sequence length="830" mass="87011">ATAEQIRLAQVISDHNDADFEEKVKQLIDITGKDQDESMIALHDCNGDVNRAINVLLEGSPDTDSWEMVGKKKGVSVRGQENGLEGAKAGVVGRGAERGRRGRGRGRGTVGVSGRRGGRFSVQGMGTFNPADYAEPAQTDENYGGGSTWNNTGSGELEEEASCAECRLLYSAQAAQSADCCTLRRLRRVQTAVLCAGCAECRLLYSAQAAQSADCCTLRRLRRVQTAGRNTFQRREHISRPSLTLLLSETKIFTASSVVSVPPPQENVTITKGQRIDLAVLLGKTPPSSSSETENPPMEAAQPSSLSQSMVFSNSKQGVPLSQTSSSTPYTQHSMVSMLSKSFGEVGDPKGASTGTTGSQFLEQYKTAQALAQLAAQHSQTGPPNTTHSSWDTSGPSLGQYDMKTQPEQAVHSPFTKRQPYQTGTSSMLDVFLQDKGLPPSSSSSPSPHAVPPPASSLPKMAAIPSLGQQVSPSSSDAHGSSPLPLHQHKLKQQKKRTSISTKIPAMAVEMPGSTDMSGLNLQFGAFQFGSEPAMPEYESTPASTTQAHQVQNRLYTSPSSESTPALSNPSQMDMYDQRASQTRRYPPSVSSSPQKDMQPKNGFSSIHGTHSGEAGSAVSVRQVSDSVTPVSMGTLTDSGSGPASLMTSSNQTSLSGLRHSEDMPPNTFPPPQHNSTHQSQQNSLAQSSVRSSNSSLMHPSVDGDSSLHCSNYPSSVSSVPSSVPSSSSAQVSLGVHQACSVGSNTVLAPSGLCPISSLAMGLNPASMAVQAAVAAASMSSAGSAIPSLATSSRNSAASSGKAPPNLPPGVPPLLPNPYIMAPGLLHAYP</sequence>
<comment type="caution">
    <text evidence="11">The sequence shown here is derived from an EMBL/GenBank/DDBJ whole genome shotgun (WGS) entry which is preliminary data.</text>
</comment>
<organism evidence="11 12">
    <name type="scientific">Pogonophryne albipinna</name>
    <dbReference type="NCBI Taxonomy" id="1090488"/>
    <lineage>
        <taxon>Eukaryota</taxon>
        <taxon>Metazoa</taxon>
        <taxon>Chordata</taxon>
        <taxon>Craniata</taxon>
        <taxon>Vertebrata</taxon>
        <taxon>Euteleostomi</taxon>
        <taxon>Actinopterygii</taxon>
        <taxon>Neopterygii</taxon>
        <taxon>Teleostei</taxon>
        <taxon>Neoteleostei</taxon>
        <taxon>Acanthomorphata</taxon>
        <taxon>Eupercaria</taxon>
        <taxon>Perciformes</taxon>
        <taxon>Notothenioidei</taxon>
        <taxon>Pogonophryne</taxon>
    </lineage>
</organism>
<dbReference type="SUPFAM" id="SSF46934">
    <property type="entry name" value="UBA-like"/>
    <property type="match status" value="1"/>
</dbReference>
<feature type="region of interest" description="Disordered" evidence="9">
    <location>
        <begin position="95"/>
        <end position="116"/>
    </location>
</feature>
<evidence type="ECO:0000256" key="1">
    <source>
        <dbReference type="ARBA" id="ARBA00004123"/>
    </source>
</evidence>
<dbReference type="Pfam" id="PF12478">
    <property type="entry name" value="UBAP2-Lig"/>
    <property type="match status" value="1"/>
</dbReference>
<dbReference type="PROSITE" id="PS50030">
    <property type="entry name" value="UBA"/>
    <property type="match status" value="1"/>
</dbReference>
<feature type="compositionally biased region" description="Basic residues" evidence="9">
    <location>
        <begin position="487"/>
        <end position="498"/>
    </location>
</feature>
<evidence type="ECO:0000256" key="5">
    <source>
        <dbReference type="ARBA" id="ARBA00022481"/>
    </source>
</evidence>
<keyword evidence="5" id="KW-0488">Methylation</keyword>
<dbReference type="CDD" id="cd14277">
    <property type="entry name" value="UBA_UBP2_like"/>
    <property type="match status" value="1"/>
</dbReference>
<dbReference type="PANTHER" id="PTHR16308:SF18">
    <property type="entry name" value="UBIQUITIN-ASSOCIATED PROTEIN 2-LIKE"/>
    <property type="match status" value="1"/>
</dbReference>
<feature type="compositionally biased region" description="Polar residues" evidence="9">
    <location>
        <begin position="620"/>
        <end position="656"/>
    </location>
</feature>
<accession>A0AAD6ANU4</accession>
<feature type="compositionally biased region" description="Low complexity" evidence="9">
    <location>
        <begin position="285"/>
        <end position="297"/>
    </location>
</feature>
<feature type="compositionally biased region" description="Low complexity" evidence="9">
    <location>
        <begin position="674"/>
        <end position="684"/>
    </location>
</feature>
<keyword evidence="12" id="KW-1185">Reference proteome</keyword>
<feature type="region of interest" description="Disordered" evidence="9">
    <location>
        <begin position="373"/>
        <end position="500"/>
    </location>
</feature>
<feature type="compositionally biased region" description="Polar residues" evidence="9">
    <location>
        <begin position="579"/>
        <end position="609"/>
    </location>
</feature>
<feature type="compositionally biased region" description="Low complexity" evidence="9">
    <location>
        <begin position="472"/>
        <end position="486"/>
    </location>
</feature>
<dbReference type="Gene3D" id="1.10.8.10">
    <property type="entry name" value="DNA helicase RuvA subunit, C-terminal domain"/>
    <property type="match status" value="1"/>
</dbReference>
<evidence type="ECO:0000256" key="8">
    <source>
        <dbReference type="ARBA" id="ARBA00023242"/>
    </source>
</evidence>
<dbReference type="SMART" id="SM00165">
    <property type="entry name" value="UBA"/>
    <property type="match status" value="1"/>
</dbReference>
<evidence type="ECO:0000256" key="4">
    <source>
        <dbReference type="ARBA" id="ARBA00022454"/>
    </source>
</evidence>
<dbReference type="EMBL" id="JAPTMU010000018">
    <property type="protein sequence ID" value="KAJ4928503.1"/>
    <property type="molecule type" value="Genomic_DNA"/>
</dbReference>
<dbReference type="GO" id="GO:0005694">
    <property type="term" value="C:chromosome"/>
    <property type="evidence" value="ECO:0007669"/>
    <property type="project" value="UniProtKB-SubCell"/>
</dbReference>
<feature type="region of interest" description="Disordered" evidence="9">
    <location>
        <begin position="283"/>
        <end position="330"/>
    </location>
</feature>
<keyword evidence="4" id="KW-0158">Chromosome</keyword>
<dbReference type="GO" id="GO:0005634">
    <property type="term" value="C:nucleus"/>
    <property type="evidence" value="ECO:0007669"/>
    <property type="project" value="UniProtKB-SubCell"/>
</dbReference>
<dbReference type="InterPro" id="IPR051833">
    <property type="entry name" value="TC-DDR_regulator"/>
</dbReference>
<dbReference type="GO" id="GO:0061484">
    <property type="term" value="P:hematopoietic stem cell homeostasis"/>
    <property type="evidence" value="ECO:0007669"/>
    <property type="project" value="UniProtKB-ARBA"/>
</dbReference>
<dbReference type="GO" id="GO:0005737">
    <property type="term" value="C:cytoplasm"/>
    <property type="evidence" value="ECO:0007669"/>
    <property type="project" value="UniProtKB-SubCell"/>
</dbReference>
<feature type="compositionally biased region" description="Polar residues" evidence="9">
    <location>
        <begin position="419"/>
        <end position="428"/>
    </location>
</feature>
<feature type="region of interest" description="Disordered" evidence="9">
    <location>
        <begin position="533"/>
        <end position="728"/>
    </location>
</feature>
<dbReference type="InterPro" id="IPR015940">
    <property type="entry name" value="UBA"/>
</dbReference>
<dbReference type="InterPro" id="IPR022166">
    <property type="entry name" value="UBAP2/Lig"/>
</dbReference>
<evidence type="ECO:0000256" key="7">
    <source>
        <dbReference type="ARBA" id="ARBA00022553"/>
    </source>
</evidence>
<comment type="subcellular location">
    <subcellularLocation>
        <location evidence="2">Chromosome</location>
    </subcellularLocation>
    <subcellularLocation>
        <location evidence="3">Cytoplasm</location>
    </subcellularLocation>
    <subcellularLocation>
        <location evidence="1">Nucleus</location>
    </subcellularLocation>
</comment>
<keyword evidence="7" id="KW-0597">Phosphoprotein</keyword>
<evidence type="ECO:0000256" key="2">
    <source>
        <dbReference type="ARBA" id="ARBA00004286"/>
    </source>
</evidence>
<evidence type="ECO:0000256" key="6">
    <source>
        <dbReference type="ARBA" id="ARBA00022490"/>
    </source>
</evidence>
<evidence type="ECO:0000256" key="9">
    <source>
        <dbReference type="SAM" id="MobiDB-lite"/>
    </source>
</evidence>
<feature type="non-terminal residue" evidence="11">
    <location>
        <position position="1"/>
    </location>
</feature>
<evidence type="ECO:0000313" key="11">
    <source>
        <dbReference type="EMBL" id="KAJ4928503.1"/>
    </source>
</evidence>
<feature type="domain" description="UBA" evidence="10">
    <location>
        <begin position="19"/>
        <end position="59"/>
    </location>
</feature>
<gene>
    <name evidence="11" type="ORF">JOQ06_016295</name>
</gene>
<evidence type="ECO:0000256" key="3">
    <source>
        <dbReference type="ARBA" id="ARBA00004496"/>
    </source>
</evidence>
<feature type="non-terminal residue" evidence="11">
    <location>
        <position position="830"/>
    </location>
</feature>
<reference evidence="11" key="1">
    <citation type="submission" date="2022-11" db="EMBL/GenBank/DDBJ databases">
        <title>Chromosome-level genome of Pogonophryne albipinna.</title>
        <authorList>
            <person name="Jo E."/>
        </authorList>
    </citation>
    <scope>NUCLEOTIDE SEQUENCE</scope>
    <source>
        <strain evidence="11">SGF0006</strain>
        <tissue evidence="11">Muscle</tissue>
    </source>
</reference>
<dbReference type="Proteomes" id="UP001219934">
    <property type="component" value="Unassembled WGS sequence"/>
</dbReference>
<protein>
    <recommendedName>
        <fullName evidence="10">UBA domain-containing protein</fullName>
    </recommendedName>
</protein>
<feature type="compositionally biased region" description="Low complexity" evidence="9">
    <location>
        <begin position="714"/>
        <end position="728"/>
    </location>
</feature>
<dbReference type="PANTHER" id="PTHR16308">
    <property type="entry name" value="UBIQUITIN ASSOCIATED PROTEIN 2-LIKE/LINGERER"/>
    <property type="match status" value="1"/>
</dbReference>
<dbReference type="FunFam" id="1.10.8.10:FF:000004">
    <property type="entry name" value="ubiquitin-associated protein 2-like isoform X1"/>
    <property type="match status" value="1"/>
</dbReference>
<keyword evidence="8" id="KW-0539">Nucleus</keyword>
<feature type="compositionally biased region" description="Polar residues" evidence="9">
    <location>
        <begin position="541"/>
        <end position="572"/>
    </location>
</feature>